<keyword evidence="7" id="KW-0808">Transferase</keyword>
<dbReference type="SUPFAM" id="SSF63829">
    <property type="entry name" value="Calcium-dependent phosphotriesterase"/>
    <property type="match status" value="3"/>
</dbReference>
<dbReference type="STRING" id="1216006.VA7868_03191"/>
<comment type="catalytic activity">
    <reaction evidence="3">
        <text>2 GTP = 3',3'-c-di-GMP + 2 diphosphate</text>
        <dbReference type="Rhea" id="RHEA:24898"/>
        <dbReference type="ChEBI" id="CHEBI:33019"/>
        <dbReference type="ChEBI" id="CHEBI:37565"/>
        <dbReference type="ChEBI" id="CHEBI:58805"/>
        <dbReference type="EC" id="2.7.7.65"/>
    </reaction>
</comment>
<dbReference type="Proteomes" id="UP000184608">
    <property type="component" value="Unassembled WGS sequence"/>
</dbReference>
<dbReference type="GO" id="GO:0052621">
    <property type="term" value="F:diguanylate cyclase activity"/>
    <property type="evidence" value="ECO:0007669"/>
    <property type="project" value="UniProtKB-EC"/>
</dbReference>
<dbReference type="EMBL" id="FQXZ01000036">
    <property type="protein sequence ID" value="SHI27429.1"/>
    <property type="molecule type" value="Genomic_DNA"/>
</dbReference>
<dbReference type="InterPro" id="IPR001610">
    <property type="entry name" value="PAC"/>
</dbReference>
<dbReference type="AlphaFoldDB" id="A0A1M5ZTL3"/>
<dbReference type="Gene3D" id="2.60.40.10">
    <property type="entry name" value="Immunoglobulins"/>
    <property type="match status" value="1"/>
</dbReference>
<evidence type="ECO:0000256" key="4">
    <source>
        <dbReference type="SAM" id="Phobius"/>
    </source>
</evidence>
<evidence type="ECO:0000313" key="7">
    <source>
        <dbReference type="EMBL" id="SHI27429.1"/>
    </source>
</evidence>
<evidence type="ECO:0000259" key="5">
    <source>
        <dbReference type="PROSITE" id="PS50112"/>
    </source>
</evidence>
<dbReference type="InterPro" id="IPR000160">
    <property type="entry name" value="GGDEF_dom"/>
</dbReference>
<dbReference type="NCBIfam" id="TIGR00254">
    <property type="entry name" value="GGDEF"/>
    <property type="match status" value="1"/>
</dbReference>
<dbReference type="PANTHER" id="PTHR45138">
    <property type="entry name" value="REGULATORY COMPONENTS OF SENSORY TRANSDUCTION SYSTEM"/>
    <property type="match status" value="1"/>
</dbReference>
<dbReference type="FunFam" id="2.60.40.10:FF:000791">
    <property type="entry name" value="Two-component system sensor histidine kinase/response regulator"/>
    <property type="match status" value="1"/>
</dbReference>
<dbReference type="InterPro" id="IPR011123">
    <property type="entry name" value="Y_Y_Y"/>
</dbReference>
<dbReference type="SMART" id="SM00091">
    <property type="entry name" value="PAS"/>
    <property type="match status" value="1"/>
</dbReference>
<feature type="domain" description="PAS" evidence="5">
    <location>
        <begin position="919"/>
        <end position="966"/>
    </location>
</feature>
<dbReference type="InterPro" id="IPR043128">
    <property type="entry name" value="Rev_trsase/Diguanyl_cyclase"/>
</dbReference>
<dbReference type="InterPro" id="IPR035965">
    <property type="entry name" value="PAS-like_dom_sf"/>
</dbReference>
<protein>
    <recommendedName>
        <fullName evidence="2">diguanylate cyclase</fullName>
        <ecNumber evidence="2">2.7.7.65</ecNumber>
    </recommendedName>
</protein>
<dbReference type="InterPro" id="IPR015943">
    <property type="entry name" value="WD40/YVTN_repeat-like_dom_sf"/>
</dbReference>
<dbReference type="Gene3D" id="2.130.10.10">
    <property type="entry name" value="YVTN repeat-like/Quinoprotein amine dehydrogenase"/>
    <property type="match status" value="2"/>
</dbReference>
<dbReference type="InterPro" id="IPR000014">
    <property type="entry name" value="PAS"/>
</dbReference>
<evidence type="ECO:0000256" key="1">
    <source>
        <dbReference type="ARBA" id="ARBA00001946"/>
    </source>
</evidence>
<gene>
    <name evidence="7" type="primary">ydaM_4</name>
    <name evidence="7" type="ORF">VA7868_03191</name>
</gene>
<name>A0A1M5ZTL3_9VIBR</name>
<evidence type="ECO:0000256" key="2">
    <source>
        <dbReference type="ARBA" id="ARBA00012528"/>
    </source>
</evidence>
<feature type="domain" description="GGDEF" evidence="6">
    <location>
        <begin position="1047"/>
        <end position="1174"/>
    </location>
</feature>
<dbReference type="InterPro" id="IPR029787">
    <property type="entry name" value="Nucleotide_cyclase"/>
</dbReference>
<dbReference type="SMART" id="SM00086">
    <property type="entry name" value="PAC"/>
    <property type="match status" value="1"/>
</dbReference>
<keyword evidence="4" id="KW-0812">Transmembrane</keyword>
<comment type="cofactor">
    <cofactor evidence="1">
        <name>Mg(2+)</name>
        <dbReference type="ChEBI" id="CHEBI:18420"/>
    </cofactor>
</comment>
<dbReference type="CDD" id="cd01949">
    <property type="entry name" value="GGDEF"/>
    <property type="match status" value="1"/>
</dbReference>
<organism evidence="7 8">
    <name type="scientific">Vibrio aerogenes CECT 7868</name>
    <dbReference type="NCBI Taxonomy" id="1216006"/>
    <lineage>
        <taxon>Bacteria</taxon>
        <taxon>Pseudomonadati</taxon>
        <taxon>Pseudomonadota</taxon>
        <taxon>Gammaproteobacteria</taxon>
        <taxon>Vibrionales</taxon>
        <taxon>Vibrionaceae</taxon>
        <taxon>Vibrio</taxon>
    </lineage>
</organism>
<dbReference type="Pfam" id="PF00990">
    <property type="entry name" value="GGDEF"/>
    <property type="match status" value="1"/>
</dbReference>
<dbReference type="Pfam" id="PF07494">
    <property type="entry name" value="Reg_prop"/>
    <property type="match status" value="5"/>
</dbReference>
<dbReference type="EC" id="2.7.7.65" evidence="2"/>
<dbReference type="PROSITE" id="PS50112">
    <property type="entry name" value="PAS"/>
    <property type="match status" value="1"/>
</dbReference>
<keyword evidence="4" id="KW-0472">Membrane</keyword>
<keyword evidence="7" id="KW-0548">Nucleotidyltransferase</keyword>
<dbReference type="Pfam" id="PF07495">
    <property type="entry name" value="Y_Y_Y"/>
    <property type="match status" value="1"/>
</dbReference>
<dbReference type="SMART" id="SM00267">
    <property type="entry name" value="GGDEF"/>
    <property type="match status" value="1"/>
</dbReference>
<dbReference type="PANTHER" id="PTHR45138:SF9">
    <property type="entry name" value="DIGUANYLATE CYCLASE DGCM-RELATED"/>
    <property type="match status" value="1"/>
</dbReference>
<evidence type="ECO:0000313" key="8">
    <source>
        <dbReference type="Proteomes" id="UP000184608"/>
    </source>
</evidence>
<dbReference type="InterPro" id="IPR011110">
    <property type="entry name" value="Reg_prop"/>
</dbReference>
<dbReference type="PROSITE" id="PS50887">
    <property type="entry name" value="GGDEF"/>
    <property type="match status" value="1"/>
</dbReference>
<dbReference type="Gene3D" id="3.30.70.270">
    <property type="match status" value="1"/>
</dbReference>
<sequence length="1174" mass="133400">MCRWAVNHPEKSVAGIAIKGFYMCQKYLSGWLQTITQYALFLVALLMLSALSDTAAAPSDEIRISQLTATNGLPSNVVHDGLQDSRGFIWISGASGLIRYSPHEIRVFSRDPDDKHSLISNSINVIFEDSQGNLWVGTKSGLARFDRDSETFENFTHHPAQPASLSDNHIRAVYEDHSGVIWIGSEGGLDRLVPAGNKTWRIERTDYFPARPQITINAIVQDRTMRYWLGTDHGLYCWNPKTEQLRHFMHEPDEADSLSDNYVQVLEYTASGQLWIGTLNGGLNLLEEGKETFVHFRHDPGDPDSLRSNDVRDITGDKQGWIWVATTGGVNRIHDGQITRYLFRPGQIFHGAHDIHSTEIAFVTSLWQDSHGRIWFGTLGAGIYIRDPNLKLFDNYLYGHDGYGLSARHIRGMAEDASGHIWFGTHADGLYQFDPMMEKLTVYQSVDSRDDSLSTNRVAAVIEGDQGVMWIGTGGGGLNKYDPKTRRFKHYVYSADESGKPDAADGLPHNFIPWLVKDDEGLLWLAHFGGGLTRFDPQTEKFTNYRHDPNDRKSIGFDILTSVTPLHNGEIWVGTYGKGISVLDPQTKQFRHYRHHPGEPGSLSDDTVRHIFEDSRGRIWVTTNLGLNQYFPDQDIFRTYTTKNGFPDNNLLAVVEDNQGLLWISSPKALTRFNPDTEAVRVYSQADGLGVNSFFFYAFGRTRDGRLMFGGDNGFSMFDPMQIKDNLNPPDVVLTRLEIFHRPAEIGPDKPLTRSITETRSLVLPHDQNSLSIHFAGLNYTVPSKNLYLHKLEGVDKHWVKTGSDRPFAVYNNLAPGQYTFLVRAANNDGIWSNQVVRLQLKIMPPWWQTWWFGLLLLMMAVFLLRTIVLWRIRLIAQQNRYLESQVKFRTEALEVSEARFRGLSEATFEGIFIHEQLKILEVNQYACDLFGYEREELLGQSSRMLLADETFETVRNNVLQGVECSYEALGRRKDGSVFPLEIHAKQIPFRNDFVRVAAVRDITERKRFEAELIRLTLTDQLTGIANRKHLDTQMQQEIERARRHRVPFVIIFVDIDSFKRVNDVHGHLVGDAVLQEVALRLKQRLRSTDLPGRWGGEEFMIICPETQAEAGRELAEELRAIVSQSEFPGAGRVTASFGVTQYQPDESGDAMIQRADDALYHSKKLGRNCVTLR</sequence>
<dbReference type="InterPro" id="IPR013783">
    <property type="entry name" value="Ig-like_fold"/>
</dbReference>
<dbReference type="InterPro" id="IPR050469">
    <property type="entry name" value="Diguanylate_Cyclase"/>
</dbReference>
<feature type="transmembrane region" description="Helical" evidence="4">
    <location>
        <begin position="851"/>
        <end position="871"/>
    </location>
</feature>
<evidence type="ECO:0000256" key="3">
    <source>
        <dbReference type="ARBA" id="ARBA00034247"/>
    </source>
</evidence>
<dbReference type="NCBIfam" id="TIGR00229">
    <property type="entry name" value="sensory_box"/>
    <property type="match status" value="1"/>
</dbReference>
<dbReference type="SUPFAM" id="SSF55785">
    <property type="entry name" value="PYP-like sensor domain (PAS domain)"/>
    <property type="match status" value="1"/>
</dbReference>
<proteinExistence type="predicted"/>
<reference evidence="7 8" key="1">
    <citation type="submission" date="2016-11" db="EMBL/GenBank/DDBJ databases">
        <authorList>
            <person name="Jaros S."/>
            <person name="Januszkiewicz K."/>
            <person name="Wedrychowicz H."/>
        </authorList>
    </citation>
    <scope>NUCLEOTIDE SEQUENCE [LARGE SCALE GENOMIC DNA]</scope>
    <source>
        <strain evidence="7 8">CECT 7868</strain>
    </source>
</reference>
<keyword evidence="8" id="KW-1185">Reference proteome</keyword>
<accession>A0A1M5ZTL3</accession>
<dbReference type="CDD" id="cd00130">
    <property type="entry name" value="PAS"/>
    <property type="match status" value="1"/>
</dbReference>
<dbReference type="FunFam" id="3.30.70.270:FF:000001">
    <property type="entry name" value="Diguanylate cyclase domain protein"/>
    <property type="match status" value="1"/>
</dbReference>
<keyword evidence="4" id="KW-1133">Transmembrane helix</keyword>
<evidence type="ECO:0000259" key="6">
    <source>
        <dbReference type="PROSITE" id="PS50887"/>
    </source>
</evidence>
<dbReference type="SUPFAM" id="SSF55073">
    <property type="entry name" value="Nucleotide cyclase"/>
    <property type="match status" value="1"/>
</dbReference>
<dbReference type="Pfam" id="PF13426">
    <property type="entry name" value="PAS_9"/>
    <property type="match status" value="1"/>
</dbReference>
<dbReference type="Gene3D" id="3.30.450.20">
    <property type="entry name" value="PAS domain"/>
    <property type="match status" value="1"/>
</dbReference>